<feature type="region of interest" description="Disordered" evidence="4">
    <location>
        <begin position="1"/>
        <end position="22"/>
    </location>
</feature>
<accession>A0A7R8ANA1</accession>
<dbReference type="Gene3D" id="1.20.5.170">
    <property type="match status" value="1"/>
</dbReference>
<dbReference type="SUPFAM" id="SSF57959">
    <property type="entry name" value="Leucine zipper domain"/>
    <property type="match status" value="1"/>
</dbReference>
<evidence type="ECO:0000313" key="7">
    <source>
        <dbReference type="Proteomes" id="UP000654913"/>
    </source>
</evidence>
<evidence type="ECO:0000256" key="2">
    <source>
        <dbReference type="ARBA" id="ARBA00023242"/>
    </source>
</evidence>
<evidence type="ECO:0000256" key="4">
    <source>
        <dbReference type="SAM" id="MobiDB-lite"/>
    </source>
</evidence>
<dbReference type="GO" id="GO:0001228">
    <property type="term" value="F:DNA-binding transcription activator activity, RNA polymerase II-specific"/>
    <property type="evidence" value="ECO:0007669"/>
    <property type="project" value="TreeGrafter"/>
</dbReference>
<dbReference type="EMBL" id="AP024446">
    <property type="protein sequence ID" value="BCS25211.1"/>
    <property type="molecule type" value="Genomic_DNA"/>
</dbReference>
<gene>
    <name evidence="6" type="ORF">APUU_41655A</name>
</gene>
<dbReference type="InterPro" id="IPR050936">
    <property type="entry name" value="AP-1-like"/>
</dbReference>
<dbReference type="KEGG" id="apuu:APUU_41655A"/>
<dbReference type="PROSITE" id="PS50217">
    <property type="entry name" value="BZIP"/>
    <property type="match status" value="1"/>
</dbReference>
<dbReference type="PANTHER" id="PTHR40621:SF6">
    <property type="entry name" value="AP-1-LIKE TRANSCRIPTION FACTOR YAP1-RELATED"/>
    <property type="match status" value="1"/>
</dbReference>
<feature type="coiled-coil region" evidence="3">
    <location>
        <begin position="54"/>
        <end position="81"/>
    </location>
</feature>
<organism evidence="6 7">
    <name type="scientific">Aspergillus puulaauensis</name>
    <dbReference type="NCBI Taxonomy" id="1220207"/>
    <lineage>
        <taxon>Eukaryota</taxon>
        <taxon>Fungi</taxon>
        <taxon>Dikarya</taxon>
        <taxon>Ascomycota</taxon>
        <taxon>Pezizomycotina</taxon>
        <taxon>Eurotiomycetes</taxon>
        <taxon>Eurotiomycetidae</taxon>
        <taxon>Eurotiales</taxon>
        <taxon>Aspergillaceae</taxon>
        <taxon>Aspergillus</taxon>
    </lineage>
</organism>
<dbReference type="SMART" id="SM00338">
    <property type="entry name" value="BRLZ"/>
    <property type="match status" value="1"/>
</dbReference>
<dbReference type="InterPro" id="IPR004827">
    <property type="entry name" value="bZIP"/>
</dbReference>
<evidence type="ECO:0000313" key="6">
    <source>
        <dbReference type="EMBL" id="BCS25211.1"/>
    </source>
</evidence>
<sequence length="102" mass="11674">MYSSPSPEQLSDVPNSIPTEIGRRKEVYKSPEVDASIRKEKKRIQNRIAQKSFRKRKQDYVEALEMRVRELEAELEAHRQGSYCFDGLVASLVQDGSVACQS</sequence>
<dbReference type="InterPro" id="IPR046347">
    <property type="entry name" value="bZIP_sf"/>
</dbReference>
<evidence type="ECO:0000256" key="1">
    <source>
        <dbReference type="ARBA" id="ARBA00004123"/>
    </source>
</evidence>
<dbReference type="Proteomes" id="UP000654913">
    <property type="component" value="Chromosome 4"/>
</dbReference>
<keyword evidence="3" id="KW-0175">Coiled coil</keyword>
<name>A0A7R8ANA1_9EURO</name>
<keyword evidence="2" id="KW-0539">Nucleus</keyword>
<dbReference type="RefSeq" id="XP_041557405.1">
    <property type="nucleotide sequence ID" value="XM_041704862.1"/>
</dbReference>
<feature type="domain" description="BZIP" evidence="5">
    <location>
        <begin position="36"/>
        <end position="74"/>
    </location>
</feature>
<dbReference type="Pfam" id="PF00170">
    <property type="entry name" value="bZIP_1"/>
    <property type="match status" value="1"/>
</dbReference>
<protein>
    <recommendedName>
        <fullName evidence="5">BZIP domain-containing protein</fullName>
    </recommendedName>
</protein>
<evidence type="ECO:0000256" key="3">
    <source>
        <dbReference type="SAM" id="Coils"/>
    </source>
</evidence>
<comment type="subcellular location">
    <subcellularLocation>
        <location evidence="1">Nucleus</location>
    </subcellularLocation>
</comment>
<dbReference type="GeneID" id="64975216"/>
<dbReference type="CDD" id="cd14688">
    <property type="entry name" value="bZIP_YAP"/>
    <property type="match status" value="1"/>
</dbReference>
<dbReference type="OrthoDB" id="4161109at2759"/>
<evidence type="ECO:0000259" key="5">
    <source>
        <dbReference type="PROSITE" id="PS50217"/>
    </source>
</evidence>
<dbReference type="PANTHER" id="PTHR40621">
    <property type="entry name" value="TRANSCRIPTION FACTOR KAPC-RELATED"/>
    <property type="match status" value="1"/>
</dbReference>
<reference evidence="6" key="1">
    <citation type="submission" date="2021-01" db="EMBL/GenBank/DDBJ databases">
        <authorList>
            <consortium name="Aspergillus puulaauensis MK2 genome sequencing consortium"/>
            <person name="Kazuki M."/>
            <person name="Futagami T."/>
        </authorList>
    </citation>
    <scope>NUCLEOTIDE SEQUENCE</scope>
    <source>
        <strain evidence="6">MK2</strain>
    </source>
</reference>
<feature type="compositionally biased region" description="Polar residues" evidence="4">
    <location>
        <begin position="1"/>
        <end position="18"/>
    </location>
</feature>
<dbReference type="GO" id="GO:0000976">
    <property type="term" value="F:transcription cis-regulatory region binding"/>
    <property type="evidence" value="ECO:0007669"/>
    <property type="project" value="InterPro"/>
</dbReference>
<keyword evidence="7" id="KW-1185">Reference proteome</keyword>
<dbReference type="GO" id="GO:0090575">
    <property type="term" value="C:RNA polymerase II transcription regulator complex"/>
    <property type="evidence" value="ECO:0007669"/>
    <property type="project" value="TreeGrafter"/>
</dbReference>
<dbReference type="AlphaFoldDB" id="A0A7R8ANA1"/>
<reference evidence="6" key="2">
    <citation type="submission" date="2021-02" db="EMBL/GenBank/DDBJ databases">
        <title>Aspergillus puulaauensis MK2 genome sequence.</title>
        <authorList>
            <person name="Futagami T."/>
            <person name="Mori K."/>
            <person name="Kadooka C."/>
            <person name="Tanaka T."/>
        </authorList>
    </citation>
    <scope>NUCLEOTIDE SEQUENCE</scope>
    <source>
        <strain evidence="6">MK2</strain>
    </source>
</reference>
<proteinExistence type="predicted"/>